<sequence precursor="true">MNRSNKGFIIAIAVSFSTMLAGCGESSDELDDKLTHTADLYFINSLPYMADFYVDKRNISTGYSGLFDSNNLVSADVNTNDIGSAYTYSYKAINNMINLGVKDSVNVNKEERTTTTLKNSDDLWVIAWEASGERLLSVIDKKSNNTADVFNVRVFANDSYDVSVDGVKILTTEKGKVTEYLSINHCVDGLKVAGRAIDLCAANIGGTYLLVVDNNGKRVMAEE</sequence>
<gene>
    <name evidence="1" type="ordered locus">Sbal195_0310</name>
</gene>
<dbReference type="AlphaFoldDB" id="A9KX95"/>
<dbReference type="HOGENOM" id="CLU_1155756_0_0_6"/>
<evidence type="ECO:0000313" key="2">
    <source>
        <dbReference type="Proteomes" id="UP000000770"/>
    </source>
</evidence>
<dbReference type="EMBL" id="CP000891">
    <property type="protein sequence ID" value="ABX47491.1"/>
    <property type="molecule type" value="Genomic_DNA"/>
</dbReference>
<dbReference type="Proteomes" id="UP000000770">
    <property type="component" value="Chromosome"/>
</dbReference>
<organism evidence="1 2">
    <name type="scientific">Shewanella baltica (strain OS195)</name>
    <dbReference type="NCBI Taxonomy" id="399599"/>
    <lineage>
        <taxon>Bacteria</taxon>
        <taxon>Pseudomonadati</taxon>
        <taxon>Pseudomonadota</taxon>
        <taxon>Gammaproteobacteria</taxon>
        <taxon>Alteromonadales</taxon>
        <taxon>Shewanellaceae</taxon>
        <taxon>Shewanella</taxon>
    </lineage>
</organism>
<evidence type="ECO:0000313" key="1">
    <source>
        <dbReference type="EMBL" id="ABX47491.1"/>
    </source>
</evidence>
<dbReference type="PROSITE" id="PS51257">
    <property type="entry name" value="PROKAR_LIPOPROTEIN"/>
    <property type="match status" value="1"/>
</dbReference>
<proteinExistence type="predicted"/>
<accession>A9KX95</accession>
<reference evidence="1 2" key="1">
    <citation type="submission" date="2007-11" db="EMBL/GenBank/DDBJ databases">
        <title>Complete sequence of chromosome of Shewanella baltica OS195.</title>
        <authorList>
            <consortium name="US DOE Joint Genome Institute"/>
            <person name="Copeland A."/>
            <person name="Lucas S."/>
            <person name="Lapidus A."/>
            <person name="Barry K."/>
            <person name="Glavina del Rio T."/>
            <person name="Dalin E."/>
            <person name="Tice H."/>
            <person name="Pitluck S."/>
            <person name="Chain P."/>
            <person name="Malfatti S."/>
            <person name="Shin M."/>
            <person name="Vergez L."/>
            <person name="Schmutz J."/>
            <person name="Larimer F."/>
            <person name="Land M."/>
            <person name="Hauser L."/>
            <person name="Kyrpides N."/>
            <person name="Kim E."/>
            <person name="Brettar I."/>
            <person name="Rodrigues J."/>
            <person name="Konstantinidis K."/>
            <person name="Klappenbach J."/>
            <person name="Hofle M."/>
            <person name="Tiedje J."/>
            <person name="Richardson P."/>
        </authorList>
    </citation>
    <scope>NUCLEOTIDE SEQUENCE [LARGE SCALE GENOMIC DNA]</scope>
    <source>
        <strain evidence="1 2">OS195</strain>
    </source>
</reference>
<name>A9KX95_SHEB9</name>
<evidence type="ECO:0008006" key="3">
    <source>
        <dbReference type="Google" id="ProtNLM"/>
    </source>
</evidence>
<protein>
    <recommendedName>
        <fullName evidence="3">Lipoprotein</fullName>
    </recommendedName>
</protein>
<dbReference type="KEGG" id="sbn:Sbal195_0310"/>